<feature type="region of interest" description="Disordered" evidence="1">
    <location>
        <begin position="62"/>
        <end position="89"/>
    </location>
</feature>
<keyword evidence="3" id="KW-1185">Reference proteome</keyword>
<sequence length="167" mass="18431">MDGVGLRTRTPPEQVSLGMLEEHLRHLLSPSNHFAVPKAWAGLGEIPEVIEVIRTYDAQSCEDAPRPAAPAPQAASPMPTPGPTNPRRGAALRASSYKATRLLFRAEVIEGLADDQPFRIETPDGTYEMTRAEFLDTFANVADSNTYRSTRQYSYSTTPAKARRFLI</sequence>
<reference evidence="2 3" key="1">
    <citation type="submission" date="2018-09" db="EMBL/GenBank/DDBJ databases">
        <authorList>
            <person name="Livingstone P.G."/>
            <person name="Whitworth D.E."/>
        </authorList>
    </citation>
    <scope>NUCLEOTIDE SEQUENCE [LARGE SCALE GENOMIC DNA]</scope>
    <source>
        <strain evidence="2 3">CA031B</strain>
    </source>
</reference>
<accession>A0ABX9QK62</accession>
<proteinExistence type="predicted"/>
<evidence type="ECO:0000313" key="2">
    <source>
        <dbReference type="EMBL" id="RKI08660.1"/>
    </source>
</evidence>
<name>A0ABX9QK62_9BACT</name>
<dbReference type="Proteomes" id="UP000278907">
    <property type="component" value="Unassembled WGS sequence"/>
</dbReference>
<gene>
    <name evidence="2" type="ORF">D7Y13_15535</name>
</gene>
<evidence type="ECO:0000256" key="1">
    <source>
        <dbReference type="SAM" id="MobiDB-lite"/>
    </source>
</evidence>
<dbReference type="EMBL" id="RAWI01000100">
    <property type="protein sequence ID" value="RKI08660.1"/>
    <property type="molecule type" value="Genomic_DNA"/>
</dbReference>
<comment type="caution">
    <text evidence="2">The sequence shown here is derived from an EMBL/GenBank/DDBJ whole genome shotgun (WGS) entry which is preliminary data.</text>
</comment>
<evidence type="ECO:0000313" key="3">
    <source>
        <dbReference type="Proteomes" id="UP000278907"/>
    </source>
</evidence>
<organism evidence="2 3">
    <name type="scientific">Corallococcus praedator</name>
    <dbReference type="NCBI Taxonomy" id="2316724"/>
    <lineage>
        <taxon>Bacteria</taxon>
        <taxon>Pseudomonadati</taxon>
        <taxon>Myxococcota</taxon>
        <taxon>Myxococcia</taxon>
        <taxon>Myxococcales</taxon>
        <taxon>Cystobacterineae</taxon>
        <taxon>Myxococcaceae</taxon>
        <taxon>Corallococcus</taxon>
    </lineage>
</organism>
<protein>
    <submittedName>
        <fullName evidence="2">Uncharacterized protein</fullName>
    </submittedName>
</protein>